<sequence>MATTEHSCLQGFGLQRLPASSFAGTFIVFVVVVVVVVAAAAAAEFSSSDLAGICFLKLCQRQIDRSVLRVKTYAVAKNAVLEILPGTRTLNPCFAKRGGRTLLRPGAEYDDVKGGVSAPEGISEVLKTRAVDDHQLLKSDDRMSGLGIGSVDVKQREVVYW</sequence>
<evidence type="ECO:0000313" key="3">
    <source>
        <dbReference type="Proteomes" id="UP001232148"/>
    </source>
</evidence>
<organism evidence="2 3">
    <name type="scientific">Colletotrichum zoysiae</name>
    <dbReference type="NCBI Taxonomy" id="1216348"/>
    <lineage>
        <taxon>Eukaryota</taxon>
        <taxon>Fungi</taxon>
        <taxon>Dikarya</taxon>
        <taxon>Ascomycota</taxon>
        <taxon>Pezizomycotina</taxon>
        <taxon>Sordariomycetes</taxon>
        <taxon>Hypocreomycetidae</taxon>
        <taxon>Glomerellales</taxon>
        <taxon>Glomerellaceae</taxon>
        <taxon>Colletotrichum</taxon>
        <taxon>Colletotrichum graminicola species complex</taxon>
    </lineage>
</organism>
<keyword evidence="1" id="KW-0472">Membrane</keyword>
<name>A0AAD9LXC1_9PEZI</name>
<reference evidence="2" key="1">
    <citation type="submission" date="2021-06" db="EMBL/GenBank/DDBJ databases">
        <title>Comparative genomics, transcriptomics and evolutionary studies reveal genomic signatures of adaptation to plant cell wall in hemibiotrophic fungi.</title>
        <authorList>
            <consortium name="DOE Joint Genome Institute"/>
            <person name="Baroncelli R."/>
            <person name="Diaz J.F."/>
            <person name="Benocci T."/>
            <person name="Peng M."/>
            <person name="Battaglia E."/>
            <person name="Haridas S."/>
            <person name="Andreopoulos W."/>
            <person name="Labutti K."/>
            <person name="Pangilinan J."/>
            <person name="Floch G.L."/>
            <person name="Makela M.R."/>
            <person name="Henrissat B."/>
            <person name="Grigoriev I.V."/>
            <person name="Crouch J.A."/>
            <person name="De Vries R.P."/>
            <person name="Sukno S.A."/>
            <person name="Thon M.R."/>
        </authorList>
    </citation>
    <scope>NUCLEOTIDE SEQUENCE</scope>
    <source>
        <strain evidence="2">MAFF235873</strain>
    </source>
</reference>
<dbReference type="AlphaFoldDB" id="A0AAD9LXC1"/>
<dbReference type="EMBL" id="MU842960">
    <property type="protein sequence ID" value="KAK2024584.1"/>
    <property type="molecule type" value="Genomic_DNA"/>
</dbReference>
<dbReference type="Proteomes" id="UP001232148">
    <property type="component" value="Unassembled WGS sequence"/>
</dbReference>
<keyword evidence="3" id="KW-1185">Reference proteome</keyword>
<feature type="transmembrane region" description="Helical" evidence="1">
    <location>
        <begin position="22"/>
        <end position="43"/>
    </location>
</feature>
<evidence type="ECO:0000256" key="1">
    <source>
        <dbReference type="SAM" id="Phobius"/>
    </source>
</evidence>
<proteinExistence type="predicted"/>
<accession>A0AAD9LXC1</accession>
<protein>
    <submittedName>
        <fullName evidence="2">Uncharacterized protein</fullName>
    </submittedName>
</protein>
<keyword evidence="1" id="KW-0812">Transmembrane</keyword>
<gene>
    <name evidence="2" type="ORF">LX32DRAFT_656119</name>
</gene>
<comment type="caution">
    <text evidence="2">The sequence shown here is derived from an EMBL/GenBank/DDBJ whole genome shotgun (WGS) entry which is preliminary data.</text>
</comment>
<evidence type="ECO:0000313" key="2">
    <source>
        <dbReference type="EMBL" id="KAK2024584.1"/>
    </source>
</evidence>
<keyword evidence="1" id="KW-1133">Transmembrane helix</keyword>